<evidence type="ECO:0000256" key="4">
    <source>
        <dbReference type="ARBA" id="ARBA00023289"/>
    </source>
</evidence>
<comment type="similarity">
    <text evidence="1">Belongs to the small GTPase superfamily. Rab family.</text>
</comment>
<keyword evidence="4" id="KW-0449">Lipoprotein</keyword>
<evidence type="ECO:0000313" key="5">
    <source>
        <dbReference type="EMBL" id="BES89043.1"/>
    </source>
</evidence>
<dbReference type="Gene3D" id="3.40.50.300">
    <property type="entry name" value="P-loop containing nucleotide triphosphate hydrolases"/>
    <property type="match status" value="1"/>
</dbReference>
<gene>
    <name evidence="5" type="ORF">NTJ_01850</name>
</gene>
<keyword evidence="4" id="KW-0636">Prenylation</keyword>
<dbReference type="CDD" id="cd00154">
    <property type="entry name" value="Rab"/>
    <property type="match status" value="1"/>
</dbReference>
<dbReference type="PROSITE" id="PS51421">
    <property type="entry name" value="RAS"/>
    <property type="match status" value="1"/>
</dbReference>
<evidence type="ECO:0000256" key="2">
    <source>
        <dbReference type="ARBA" id="ARBA00022741"/>
    </source>
</evidence>
<proteinExistence type="inferred from homology"/>
<evidence type="ECO:0000256" key="1">
    <source>
        <dbReference type="ARBA" id="ARBA00006270"/>
    </source>
</evidence>
<protein>
    <submittedName>
        <fullName evidence="5">Uncharacterized protein</fullName>
    </submittedName>
</protein>
<keyword evidence="6" id="KW-1185">Reference proteome</keyword>
<dbReference type="Proteomes" id="UP001307889">
    <property type="component" value="Chromosome 1"/>
</dbReference>
<dbReference type="SMART" id="SM00173">
    <property type="entry name" value="RAS"/>
    <property type="match status" value="1"/>
</dbReference>
<evidence type="ECO:0000256" key="3">
    <source>
        <dbReference type="ARBA" id="ARBA00023134"/>
    </source>
</evidence>
<dbReference type="PRINTS" id="PR00449">
    <property type="entry name" value="RASTRNSFRMNG"/>
</dbReference>
<dbReference type="InterPro" id="IPR050305">
    <property type="entry name" value="Small_GTPase_Rab"/>
</dbReference>
<name>A0ABN7AAJ7_9HEMI</name>
<dbReference type="PANTHER" id="PTHR47980">
    <property type="entry name" value="LD44762P"/>
    <property type="match status" value="1"/>
</dbReference>
<keyword evidence="3" id="KW-0342">GTP-binding</keyword>
<dbReference type="PROSITE" id="PS51419">
    <property type="entry name" value="RAB"/>
    <property type="match status" value="1"/>
</dbReference>
<dbReference type="Pfam" id="PF00071">
    <property type="entry name" value="Ras"/>
    <property type="match status" value="1"/>
</dbReference>
<dbReference type="InterPro" id="IPR001806">
    <property type="entry name" value="Small_GTPase"/>
</dbReference>
<sequence>MSSVESCEYSFNILLTGDVCVGKTSLMFKFVDKPVENVELGSQGLEMKKIAIGDTRVRLVVYDTSGVPKLRPLTRGYYGFSVGILLLYSIEDRNSFHGLRSWLDDFGKSADPGTVITLLGCKCDSVSERVVSKDDGARLAKEYGINFLEVSAKTGYDVEAAFRITAISILARVLDGTIDRKKVKHSRERAVF</sequence>
<evidence type="ECO:0000313" key="6">
    <source>
        <dbReference type="Proteomes" id="UP001307889"/>
    </source>
</evidence>
<dbReference type="SMART" id="SM00174">
    <property type="entry name" value="RHO"/>
    <property type="match status" value="1"/>
</dbReference>
<reference evidence="5 6" key="1">
    <citation type="submission" date="2023-09" db="EMBL/GenBank/DDBJ databases">
        <title>Nesidiocoris tenuis whole genome shotgun sequence.</title>
        <authorList>
            <person name="Shibata T."/>
            <person name="Shimoda M."/>
            <person name="Kobayashi T."/>
            <person name="Uehara T."/>
        </authorList>
    </citation>
    <scope>NUCLEOTIDE SEQUENCE [LARGE SCALE GENOMIC DNA]</scope>
    <source>
        <strain evidence="5 6">Japan</strain>
    </source>
</reference>
<dbReference type="SMART" id="SM00175">
    <property type="entry name" value="RAB"/>
    <property type="match status" value="1"/>
</dbReference>
<dbReference type="EMBL" id="AP028909">
    <property type="protein sequence ID" value="BES89043.1"/>
    <property type="molecule type" value="Genomic_DNA"/>
</dbReference>
<keyword evidence="2" id="KW-0547">Nucleotide-binding</keyword>
<organism evidence="5 6">
    <name type="scientific">Nesidiocoris tenuis</name>
    <dbReference type="NCBI Taxonomy" id="355587"/>
    <lineage>
        <taxon>Eukaryota</taxon>
        <taxon>Metazoa</taxon>
        <taxon>Ecdysozoa</taxon>
        <taxon>Arthropoda</taxon>
        <taxon>Hexapoda</taxon>
        <taxon>Insecta</taxon>
        <taxon>Pterygota</taxon>
        <taxon>Neoptera</taxon>
        <taxon>Paraneoptera</taxon>
        <taxon>Hemiptera</taxon>
        <taxon>Heteroptera</taxon>
        <taxon>Panheteroptera</taxon>
        <taxon>Cimicomorpha</taxon>
        <taxon>Miridae</taxon>
        <taxon>Dicyphina</taxon>
        <taxon>Nesidiocoris</taxon>
    </lineage>
</organism>
<dbReference type="SUPFAM" id="SSF52540">
    <property type="entry name" value="P-loop containing nucleoside triphosphate hydrolases"/>
    <property type="match status" value="1"/>
</dbReference>
<dbReference type="InterPro" id="IPR027417">
    <property type="entry name" value="P-loop_NTPase"/>
</dbReference>
<accession>A0ABN7AAJ7</accession>